<dbReference type="AlphaFoldDB" id="C7QFK4"/>
<evidence type="ECO:0000313" key="8">
    <source>
        <dbReference type="EMBL" id="ACU76781.1"/>
    </source>
</evidence>
<dbReference type="CDD" id="cd06171">
    <property type="entry name" value="Sigma70_r4"/>
    <property type="match status" value="1"/>
</dbReference>
<dbReference type="InterPro" id="IPR007627">
    <property type="entry name" value="RNA_pol_sigma70_r2"/>
</dbReference>
<dbReference type="GO" id="GO:0003677">
    <property type="term" value="F:DNA binding"/>
    <property type="evidence" value="ECO:0007669"/>
    <property type="project" value="InterPro"/>
</dbReference>
<evidence type="ECO:0000313" key="9">
    <source>
        <dbReference type="Proteomes" id="UP000000851"/>
    </source>
</evidence>
<evidence type="ECO:0000259" key="7">
    <source>
        <dbReference type="Pfam" id="PF08281"/>
    </source>
</evidence>
<dbReference type="Proteomes" id="UP000000851">
    <property type="component" value="Chromosome"/>
</dbReference>
<proteinExistence type="inferred from homology"/>
<dbReference type="NCBIfam" id="TIGR02937">
    <property type="entry name" value="sigma70-ECF"/>
    <property type="match status" value="1"/>
</dbReference>
<dbReference type="Gene3D" id="3.10.450.50">
    <property type="match status" value="1"/>
</dbReference>
<comment type="subunit">
    <text evidence="2">Interacts transiently with the RNA polymerase catalytic core formed by RpoA, RpoB, RpoC and RpoZ (2 alpha, 1 beta, 1 beta' and 1 omega subunit) to form the RNA polymerase holoenzyme that can initiate transcription.</text>
</comment>
<dbReference type="Gene3D" id="1.10.10.10">
    <property type="entry name" value="Winged helix-like DNA-binding domain superfamily/Winged helix DNA-binding domain"/>
    <property type="match status" value="1"/>
</dbReference>
<feature type="domain" description="RNA polymerase sigma factor 70 region 4 type 2" evidence="7">
    <location>
        <begin position="155"/>
        <end position="205"/>
    </location>
</feature>
<dbReference type="GO" id="GO:0016987">
    <property type="term" value="F:sigma factor activity"/>
    <property type="evidence" value="ECO:0007669"/>
    <property type="project" value="UniProtKB-KW"/>
</dbReference>
<comment type="similarity">
    <text evidence="1">Belongs to the sigma-70 factor family. ECF subfamily.</text>
</comment>
<dbReference type="SUPFAM" id="SSF88659">
    <property type="entry name" value="Sigma3 and sigma4 domains of RNA polymerase sigma factors"/>
    <property type="match status" value="1"/>
</dbReference>
<evidence type="ECO:0000256" key="1">
    <source>
        <dbReference type="ARBA" id="ARBA00010641"/>
    </source>
</evidence>
<evidence type="ECO:0000256" key="3">
    <source>
        <dbReference type="ARBA" id="ARBA00023015"/>
    </source>
</evidence>
<dbReference type="InterPro" id="IPR013324">
    <property type="entry name" value="RNA_pol_sigma_r3/r4-like"/>
</dbReference>
<reference evidence="8 9" key="1">
    <citation type="journal article" date="2009" name="Stand. Genomic Sci.">
        <title>Complete genome sequence of Catenulispora acidiphila type strain (ID 139908).</title>
        <authorList>
            <person name="Copeland A."/>
            <person name="Lapidus A."/>
            <person name="Glavina Del Rio T."/>
            <person name="Nolan M."/>
            <person name="Lucas S."/>
            <person name="Chen F."/>
            <person name="Tice H."/>
            <person name="Cheng J.F."/>
            <person name="Bruce D."/>
            <person name="Goodwin L."/>
            <person name="Pitluck S."/>
            <person name="Mikhailova N."/>
            <person name="Pati A."/>
            <person name="Ivanova N."/>
            <person name="Mavromatis K."/>
            <person name="Chen A."/>
            <person name="Palaniappan K."/>
            <person name="Chain P."/>
            <person name="Land M."/>
            <person name="Hauser L."/>
            <person name="Chang Y.J."/>
            <person name="Jeffries C.D."/>
            <person name="Chertkov O."/>
            <person name="Brettin T."/>
            <person name="Detter J.C."/>
            <person name="Han C."/>
            <person name="Ali Z."/>
            <person name="Tindall B.J."/>
            <person name="Goker M."/>
            <person name="Bristow J."/>
            <person name="Eisen J.A."/>
            <person name="Markowitz V."/>
            <person name="Hugenholtz P."/>
            <person name="Kyrpides N.C."/>
            <person name="Klenk H.P."/>
        </authorList>
    </citation>
    <scope>NUCLEOTIDE SEQUENCE [LARGE SCALE GENOMIC DNA]</scope>
    <source>
        <strain evidence="9">DSM 44928 / JCM 14897 / NBRC 102108 / NRRL B-24433 / ID139908</strain>
    </source>
</reference>
<dbReference type="SUPFAM" id="SSF88946">
    <property type="entry name" value="Sigma2 domain of RNA polymerase sigma factors"/>
    <property type="match status" value="1"/>
</dbReference>
<sequence length="352" mass="38052">MSDAGQVAELDGARGALVGVRIDGGADFGGDVGDVKEGVGERVGDGADGLEEAVAVFTRVRPRLFGIAYRILSSVTEAEDLVQEVWVRWQTCDRKAVRDPAAFLATTAIRLAINELRSARVRREKYVGPWLPEPVETSADPYLGAERGEALQFAALLLMEKLTPNERAAYVLREAFDYSYPEIADVLGTTGAAVRQSVSRARKHMARERRVSAPAAAQRELLTKFIAAARDGDMAALEQLFAADVASVSDGNGRARVGRRPVVGASRVAKFLKAMSSWFWDGVEVLWVTTNGQTSALLRHDGALWGMITVSVSGEHIDQVLWMFNPEKITARSLPPGLVLDGGFAEVTKASP</sequence>
<keyword evidence="9" id="KW-1185">Reference proteome</keyword>
<protein>
    <submittedName>
        <fullName evidence="8">RNA polymerase, sigma-24 subunit, ECF subfamily</fullName>
    </submittedName>
</protein>
<dbReference type="PANTHER" id="PTHR30173:SF36">
    <property type="entry name" value="ECF RNA POLYMERASE SIGMA FACTOR SIGJ"/>
    <property type="match status" value="1"/>
</dbReference>
<dbReference type="RefSeq" id="WP_015796506.1">
    <property type="nucleotide sequence ID" value="NC_013131.1"/>
</dbReference>
<keyword evidence="3" id="KW-0805">Transcription regulation</keyword>
<dbReference type="NCBIfam" id="NF007214">
    <property type="entry name" value="PRK09636.1"/>
    <property type="match status" value="1"/>
</dbReference>
<dbReference type="SUPFAM" id="SSF54427">
    <property type="entry name" value="NTF2-like"/>
    <property type="match status" value="1"/>
</dbReference>
<dbReference type="KEGG" id="cai:Caci_7958"/>
<organism evidence="8 9">
    <name type="scientific">Catenulispora acidiphila (strain DSM 44928 / JCM 14897 / NBRC 102108 / NRRL B-24433 / ID139908)</name>
    <dbReference type="NCBI Taxonomy" id="479433"/>
    <lineage>
        <taxon>Bacteria</taxon>
        <taxon>Bacillati</taxon>
        <taxon>Actinomycetota</taxon>
        <taxon>Actinomycetes</taxon>
        <taxon>Catenulisporales</taxon>
        <taxon>Catenulisporaceae</taxon>
        <taxon>Catenulispora</taxon>
    </lineage>
</organism>
<dbReference type="InterPro" id="IPR032710">
    <property type="entry name" value="NTF2-like_dom_sf"/>
</dbReference>
<dbReference type="InParanoid" id="C7QFK4"/>
<dbReference type="InterPro" id="IPR014284">
    <property type="entry name" value="RNA_pol_sigma-70_dom"/>
</dbReference>
<dbReference type="InterPro" id="IPR013249">
    <property type="entry name" value="RNA_pol_sigma70_r4_t2"/>
</dbReference>
<keyword evidence="4" id="KW-0731">Sigma factor</keyword>
<dbReference type="InterPro" id="IPR013325">
    <property type="entry name" value="RNA_pol_sigma_r2"/>
</dbReference>
<dbReference type="InterPro" id="IPR052704">
    <property type="entry name" value="ECF_Sigma-70_Domain"/>
</dbReference>
<dbReference type="eggNOG" id="COG1595">
    <property type="taxonomic scope" value="Bacteria"/>
</dbReference>
<evidence type="ECO:0000259" key="6">
    <source>
        <dbReference type="Pfam" id="PF04542"/>
    </source>
</evidence>
<accession>C7QFK4</accession>
<dbReference type="Pfam" id="PF08281">
    <property type="entry name" value="Sigma70_r4_2"/>
    <property type="match status" value="1"/>
</dbReference>
<dbReference type="GO" id="GO:0006352">
    <property type="term" value="P:DNA-templated transcription initiation"/>
    <property type="evidence" value="ECO:0007669"/>
    <property type="project" value="InterPro"/>
</dbReference>
<evidence type="ECO:0000256" key="4">
    <source>
        <dbReference type="ARBA" id="ARBA00023082"/>
    </source>
</evidence>
<evidence type="ECO:0000256" key="5">
    <source>
        <dbReference type="ARBA" id="ARBA00023163"/>
    </source>
</evidence>
<dbReference type="InterPro" id="IPR036388">
    <property type="entry name" value="WH-like_DNA-bd_sf"/>
</dbReference>
<keyword evidence="5" id="KW-0804">Transcription</keyword>
<name>C7QFK4_CATAD</name>
<dbReference type="HOGENOM" id="CLU_047691_22_0_11"/>
<dbReference type="PANTHER" id="PTHR30173">
    <property type="entry name" value="SIGMA 19 FACTOR"/>
    <property type="match status" value="1"/>
</dbReference>
<dbReference type="Gene3D" id="1.10.1740.10">
    <property type="match status" value="1"/>
</dbReference>
<dbReference type="EMBL" id="CP001700">
    <property type="protein sequence ID" value="ACU76781.1"/>
    <property type="molecule type" value="Genomic_DNA"/>
</dbReference>
<feature type="domain" description="RNA polymerase sigma-70 region 2" evidence="6">
    <location>
        <begin position="57"/>
        <end position="120"/>
    </location>
</feature>
<evidence type="ECO:0000256" key="2">
    <source>
        <dbReference type="ARBA" id="ARBA00011344"/>
    </source>
</evidence>
<dbReference type="Pfam" id="PF04542">
    <property type="entry name" value="Sigma70_r2"/>
    <property type="match status" value="1"/>
</dbReference>
<gene>
    <name evidence="8" type="ordered locus">Caci_7958</name>
</gene>